<dbReference type="Gene3D" id="3.30.450.20">
    <property type="entry name" value="PAS domain"/>
    <property type="match status" value="1"/>
</dbReference>
<dbReference type="Gene3D" id="3.30.565.10">
    <property type="entry name" value="Histidine kinase-like ATPase, C-terminal domain"/>
    <property type="match status" value="1"/>
</dbReference>
<dbReference type="PANTHER" id="PTHR43047:SF72">
    <property type="entry name" value="OSMOSENSING HISTIDINE PROTEIN KINASE SLN1"/>
    <property type="match status" value="1"/>
</dbReference>
<feature type="domain" description="Response regulatory" evidence="9">
    <location>
        <begin position="23"/>
        <end position="139"/>
    </location>
</feature>
<evidence type="ECO:0000256" key="5">
    <source>
        <dbReference type="ARBA" id="ARBA00022777"/>
    </source>
</evidence>
<keyword evidence="7" id="KW-0175">Coiled coil</keyword>
<dbReference type="InterPro" id="IPR036890">
    <property type="entry name" value="HATPase_C_sf"/>
</dbReference>
<dbReference type="SUPFAM" id="SSF52172">
    <property type="entry name" value="CheY-like"/>
    <property type="match status" value="1"/>
</dbReference>
<evidence type="ECO:0000256" key="7">
    <source>
        <dbReference type="SAM" id="Coils"/>
    </source>
</evidence>
<evidence type="ECO:0000256" key="4">
    <source>
        <dbReference type="ARBA" id="ARBA00022679"/>
    </source>
</evidence>
<dbReference type="CDD" id="cd00156">
    <property type="entry name" value="REC"/>
    <property type="match status" value="1"/>
</dbReference>
<feature type="modified residue" description="4-aspartylphosphate" evidence="6">
    <location>
        <position position="74"/>
    </location>
</feature>
<dbReference type="PROSITE" id="PS50109">
    <property type="entry name" value="HIS_KIN"/>
    <property type="match status" value="1"/>
</dbReference>
<evidence type="ECO:0000259" key="9">
    <source>
        <dbReference type="PROSITE" id="PS50110"/>
    </source>
</evidence>
<dbReference type="SMART" id="SM00388">
    <property type="entry name" value="HisKA"/>
    <property type="match status" value="1"/>
</dbReference>
<dbReference type="SMART" id="SM00086">
    <property type="entry name" value="PAC"/>
    <property type="match status" value="1"/>
</dbReference>
<dbReference type="SMART" id="SM00448">
    <property type="entry name" value="REC"/>
    <property type="match status" value="1"/>
</dbReference>
<evidence type="ECO:0000259" key="10">
    <source>
        <dbReference type="PROSITE" id="PS50113"/>
    </source>
</evidence>
<sequence length="516" mass="57514">MRARALVEREFPLQAPDRGESLALLLVEDSPLDAELIAARLEEGGLRFELTRVDSAESFQAALSARRFDLILSDYSIPGFDGLGALALSHRECPEVPFLFVSGALGEERAIELLKRGATDYVLKNRLERLVPSIQRALREARERAERRCAEARLLEREHTLSTLMANLPGMVFRRKAGNRPWSLAFASDGCLTLTGWPAEAFREGGERSWDSIVHPDDVERMEQEARAAFAERRQLTITYRIRTRQGEERWLWSRSLPRPGANGAPDYFEGFLTDITQQKLAEEEVKRRIEFEQQLIGIVSHDLRNPLNAITLGAAMLLKREGLEEKVTGSVRRILSSAERAGRMIRDLLDFTQARLGGIPVERTSLCLYAHAAQVLDELGHAYPERKVELAREGDTSGAWDPDRIAQVISNLVGNALQYSPRDSVVTVRTRGEADAVLLEVHNPGEPIPPERIPDLFKPLSRGTVRVDMQTRSIGLGLYIVDNIVRAHGGTIHVTSTAADGTCFTVRLPRGAPPA</sequence>
<dbReference type="InterPro" id="IPR003594">
    <property type="entry name" value="HATPase_dom"/>
</dbReference>
<evidence type="ECO:0000313" key="11">
    <source>
        <dbReference type="EMBL" id="NMO16138.1"/>
    </source>
</evidence>
<dbReference type="AlphaFoldDB" id="A0A848LHM3"/>
<dbReference type="CDD" id="cd00075">
    <property type="entry name" value="HATPase"/>
    <property type="match status" value="1"/>
</dbReference>
<keyword evidence="3 6" id="KW-0597">Phosphoprotein</keyword>
<dbReference type="PROSITE" id="PS50110">
    <property type="entry name" value="RESPONSE_REGULATORY"/>
    <property type="match status" value="1"/>
</dbReference>
<feature type="domain" description="Histidine kinase" evidence="8">
    <location>
        <begin position="299"/>
        <end position="513"/>
    </location>
</feature>
<dbReference type="Gene3D" id="1.10.287.130">
    <property type="match status" value="1"/>
</dbReference>
<evidence type="ECO:0000256" key="6">
    <source>
        <dbReference type="PROSITE-ProRule" id="PRU00169"/>
    </source>
</evidence>
<dbReference type="EMBL" id="JABBJJ010000057">
    <property type="protein sequence ID" value="NMO16138.1"/>
    <property type="molecule type" value="Genomic_DNA"/>
</dbReference>
<dbReference type="SUPFAM" id="SSF55785">
    <property type="entry name" value="PYP-like sensor domain (PAS domain)"/>
    <property type="match status" value="1"/>
</dbReference>
<dbReference type="GO" id="GO:0009927">
    <property type="term" value="F:histidine phosphotransfer kinase activity"/>
    <property type="evidence" value="ECO:0007669"/>
    <property type="project" value="TreeGrafter"/>
</dbReference>
<proteinExistence type="predicted"/>
<keyword evidence="12" id="KW-1185">Reference proteome</keyword>
<evidence type="ECO:0000313" key="12">
    <source>
        <dbReference type="Proteomes" id="UP000518300"/>
    </source>
</evidence>
<dbReference type="Proteomes" id="UP000518300">
    <property type="component" value="Unassembled WGS sequence"/>
</dbReference>
<evidence type="ECO:0000256" key="2">
    <source>
        <dbReference type="ARBA" id="ARBA00012438"/>
    </source>
</evidence>
<dbReference type="InterPro" id="IPR000700">
    <property type="entry name" value="PAS-assoc_C"/>
</dbReference>
<gene>
    <name evidence="11" type="ORF">HG543_14945</name>
</gene>
<dbReference type="SUPFAM" id="SSF47384">
    <property type="entry name" value="Homodimeric domain of signal transducing histidine kinase"/>
    <property type="match status" value="1"/>
</dbReference>
<protein>
    <recommendedName>
        <fullName evidence="2">histidine kinase</fullName>
        <ecNumber evidence="2">2.7.13.3</ecNumber>
    </recommendedName>
</protein>
<dbReference type="PANTHER" id="PTHR43047">
    <property type="entry name" value="TWO-COMPONENT HISTIDINE PROTEIN KINASE"/>
    <property type="match status" value="1"/>
</dbReference>
<dbReference type="SMART" id="SM00387">
    <property type="entry name" value="HATPase_c"/>
    <property type="match status" value="1"/>
</dbReference>
<dbReference type="InterPro" id="IPR011006">
    <property type="entry name" value="CheY-like_superfamily"/>
</dbReference>
<dbReference type="GO" id="GO:0005886">
    <property type="term" value="C:plasma membrane"/>
    <property type="evidence" value="ECO:0007669"/>
    <property type="project" value="TreeGrafter"/>
</dbReference>
<dbReference type="InterPro" id="IPR001610">
    <property type="entry name" value="PAC"/>
</dbReference>
<dbReference type="InterPro" id="IPR013655">
    <property type="entry name" value="PAS_fold_3"/>
</dbReference>
<evidence type="ECO:0000256" key="1">
    <source>
        <dbReference type="ARBA" id="ARBA00000085"/>
    </source>
</evidence>
<dbReference type="Pfam" id="PF00072">
    <property type="entry name" value="Response_reg"/>
    <property type="match status" value="1"/>
</dbReference>
<comment type="catalytic activity">
    <reaction evidence="1">
        <text>ATP + protein L-histidine = ADP + protein N-phospho-L-histidine.</text>
        <dbReference type="EC" id="2.7.13.3"/>
    </reaction>
</comment>
<dbReference type="GO" id="GO:0000155">
    <property type="term" value="F:phosphorelay sensor kinase activity"/>
    <property type="evidence" value="ECO:0007669"/>
    <property type="project" value="InterPro"/>
</dbReference>
<dbReference type="EC" id="2.7.13.3" evidence="2"/>
<organism evidence="11 12">
    <name type="scientific">Pyxidicoccus fallax</name>
    <dbReference type="NCBI Taxonomy" id="394095"/>
    <lineage>
        <taxon>Bacteria</taxon>
        <taxon>Pseudomonadati</taxon>
        <taxon>Myxococcota</taxon>
        <taxon>Myxococcia</taxon>
        <taxon>Myxococcales</taxon>
        <taxon>Cystobacterineae</taxon>
        <taxon>Myxococcaceae</taxon>
        <taxon>Pyxidicoccus</taxon>
    </lineage>
</organism>
<dbReference type="NCBIfam" id="TIGR00229">
    <property type="entry name" value="sensory_box"/>
    <property type="match status" value="1"/>
</dbReference>
<dbReference type="CDD" id="cd00082">
    <property type="entry name" value="HisKA"/>
    <property type="match status" value="1"/>
</dbReference>
<dbReference type="InterPro" id="IPR004358">
    <property type="entry name" value="Sig_transdc_His_kin-like_C"/>
</dbReference>
<dbReference type="Pfam" id="PF02518">
    <property type="entry name" value="HATPase_c"/>
    <property type="match status" value="1"/>
</dbReference>
<dbReference type="Pfam" id="PF00512">
    <property type="entry name" value="HisKA"/>
    <property type="match status" value="1"/>
</dbReference>
<dbReference type="SUPFAM" id="SSF55874">
    <property type="entry name" value="ATPase domain of HSP90 chaperone/DNA topoisomerase II/histidine kinase"/>
    <property type="match status" value="1"/>
</dbReference>
<dbReference type="PROSITE" id="PS50113">
    <property type="entry name" value="PAC"/>
    <property type="match status" value="1"/>
</dbReference>
<dbReference type="PRINTS" id="PR00344">
    <property type="entry name" value="BCTRLSENSOR"/>
</dbReference>
<feature type="coiled-coil region" evidence="7">
    <location>
        <begin position="124"/>
        <end position="158"/>
    </location>
</feature>
<dbReference type="InterPro" id="IPR035965">
    <property type="entry name" value="PAS-like_dom_sf"/>
</dbReference>
<name>A0A848LHM3_9BACT</name>
<dbReference type="CDD" id="cd00130">
    <property type="entry name" value="PAS"/>
    <property type="match status" value="1"/>
</dbReference>
<dbReference type="InterPro" id="IPR001789">
    <property type="entry name" value="Sig_transdc_resp-reg_receiver"/>
</dbReference>
<reference evidence="11 12" key="1">
    <citation type="submission" date="2020-04" db="EMBL/GenBank/DDBJ databases">
        <title>Draft genome of Pyxidicoccus fallax type strain.</title>
        <authorList>
            <person name="Whitworth D.E."/>
        </authorList>
    </citation>
    <scope>NUCLEOTIDE SEQUENCE [LARGE SCALE GENOMIC DNA]</scope>
    <source>
        <strain evidence="11 12">DSM 14698</strain>
    </source>
</reference>
<evidence type="ECO:0000259" key="8">
    <source>
        <dbReference type="PROSITE" id="PS50109"/>
    </source>
</evidence>
<accession>A0A848LHM3</accession>
<dbReference type="Gene3D" id="3.40.50.2300">
    <property type="match status" value="1"/>
</dbReference>
<dbReference type="InterPro" id="IPR036097">
    <property type="entry name" value="HisK_dim/P_sf"/>
</dbReference>
<comment type="caution">
    <text evidence="11">The sequence shown here is derived from an EMBL/GenBank/DDBJ whole genome shotgun (WGS) entry which is preliminary data.</text>
</comment>
<dbReference type="InterPro" id="IPR003661">
    <property type="entry name" value="HisK_dim/P_dom"/>
</dbReference>
<dbReference type="Pfam" id="PF08447">
    <property type="entry name" value="PAS_3"/>
    <property type="match status" value="1"/>
</dbReference>
<keyword evidence="5" id="KW-0418">Kinase</keyword>
<feature type="domain" description="PAC" evidence="10">
    <location>
        <begin position="236"/>
        <end position="288"/>
    </location>
</feature>
<dbReference type="RefSeq" id="WP_169345429.1">
    <property type="nucleotide sequence ID" value="NZ_JABBJJ010000057.1"/>
</dbReference>
<dbReference type="InterPro" id="IPR000014">
    <property type="entry name" value="PAS"/>
</dbReference>
<dbReference type="InterPro" id="IPR005467">
    <property type="entry name" value="His_kinase_dom"/>
</dbReference>
<keyword evidence="4" id="KW-0808">Transferase</keyword>
<evidence type="ECO:0000256" key="3">
    <source>
        <dbReference type="ARBA" id="ARBA00022553"/>
    </source>
</evidence>